<dbReference type="eggNOG" id="COG0029">
    <property type="taxonomic scope" value="Bacteria"/>
</dbReference>
<dbReference type="Gene3D" id="1.20.58.100">
    <property type="entry name" value="Fumarate reductase/succinate dehydrogenase flavoprotein-like, C-terminal domain"/>
    <property type="match status" value="1"/>
</dbReference>
<dbReference type="GO" id="GO:0008734">
    <property type="term" value="F:L-aspartate oxidase activity"/>
    <property type="evidence" value="ECO:0007669"/>
    <property type="project" value="UniProtKB-UniRule"/>
</dbReference>
<dbReference type="STRING" id="796606.BMMGA3_12455"/>
<protein>
    <recommendedName>
        <fullName evidence="5 11">L-aspartate oxidase</fullName>
        <ecNumber evidence="4 11">1.4.3.16</ecNumber>
    </recommendedName>
</protein>
<keyword evidence="8 12" id="KW-0274">FAD</keyword>
<dbReference type="InterPro" id="IPR027477">
    <property type="entry name" value="Succ_DH/fumarate_Rdtase_cat_sf"/>
</dbReference>
<keyword evidence="16" id="KW-1185">Reference proteome</keyword>
<dbReference type="Pfam" id="PF00890">
    <property type="entry name" value="FAD_binding_2"/>
    <property type="match status" value="1"/>
</dbReference>
<dbReference type="InterPro" id="IPR015939">
    <property type="entry name" value="Fum_Rdtase/Succ_DH_flav-like_C"/>
</dbReference>
<comment type="similarity">
    <text evidence="3 12">Belongs to the FAD-dependent oxidoreductase 2 family. NadB subfamily.</text>
</comment>
<dbReference type="InterPro" id="IPR005288">
    <property type="entry name" value="NadB"/>
</dbReference>
<dbReference type="InterPro" id="IPR036188">
    <property type="entry name" value="FAD/NAD-bd_sf"/>
</dbReference>
<organism evidence="15 16">
    <name type="scientific">Bacillus methanolicus (strain MGA3 / ATCC 53907)</name>
    <dbReference type="NCBI Taxonomy" id="796606"/>
    <lineage>
        <taxon>Bacteria</taxon>
        <taxon>Bacillati</taxon>
        <taxon>Bacillota</taxon>
        <taxon>Bacilli</taxon>
        <taxon>Bacillales</taxon>
        <taxon>Bacillaceae</taxon>
        <taxon>Bacillus</taxon>
    </lineage>
</organism>
<dbReference type="SUPFAM" id="SSF56425">
    <property type="entry name" value="Succinate dehydrogenase/fumarate reductase flavoprotein, catalytic domain"/>
    <property type="match status" value="1"/>
</dbReference>
<evidence type="ECO:0000259" key="14">
    <source>
        <dbReference type="Pfam" id="PF02910"/>
    </source>
</evidence>
<keyword evidence="9 12" id="KW-0560">Oxidoreductase</keyword>
<dbReference type="HOGENOM" id="CLU_014312_3_0_9"/>
<evidence type="ECO:0000256" key="9">
    <source>
        <dbReference type="ARBA" id="ARBA00023002"/>
    </source>
</evidence>
<evidence type="ECO:0000256" key="2">
    <source>
        <dbReference type="ARBA" id="ARBA00004950"/>
    </source>
</evidence>
<keyword evidence="7 12" id="KW-0662">Pyridine nucleotide biosynthesis</keyword>
<dbReference type="Proteomes" id="UP000027602">
    <property type="component" value="Chromosome"/>
</dbReference>
<comment type="pathway">
    <text evidence="2 12">Cofactor biosynthesis; NAD(+) biosynthesis; iminoaspartate from L-aspartate (oxidase route): step 1/1.</text>
</comment>
<dbReference type="EC" id="1.4.3.16" evidence="4 11"/>
<dbReference type="Pfam" id="PF02910">
    <property type="entry name" value="Succ_DH_flav_C"/>
    <property type="match status" value="1"/>
</dbReference>
<comment type="cofactor">
    <cofactor evidence="1 12">
        <name>FAD</name>
        <dbReference type="ChEBI" id="CHEBI:57692"/>
    </cofactor>
</comment>
<comment type="function">
    <text evidence="12">Catalyzes the oxidation of L-aspartate to iminoaspartate.</text>
</comment>
<feature type="domain" description="Fumarate reductase/succinate dehydrogenase flavoprotein-like C-terminal" evidence="14">
    <location>
        <begin position="417"/>
        <end position="510"/>
    </location>
</feature>
<dbReference type="GO" id="GO:0005737">
    <property type="term" value="C:cytoplasm"/>
    <property type="evidence" value="ECO:0007669"/>
    <property type="project" value="UniProtKB-SubCell"/>
</dbReference>
<dbReference type="SUPFAM" id="SSF51905">
    <property type="entry name" value="FAD/NAD(P)-binding domain"/>
    <property type="match status" value="1"/>
</dbReference>
<evidence type="ECO:0000256" key="3">
    <source>
        <dbReference type="ARBA" id="ARBA00008562"/>
    </source>
</evidence>
<keyword evidence="6 12" id="KW-0285">Flavoprotein</keyword>
<evidence type="ECO:0000259" key="13">
    <source>
        <dbReference type="Pfam" id="PF00890"/>
    </source>
</evidence>
<dbReference type="PANTHER" id="PTHR42716">
    <property type="entry name" value="L-ASPARTATE OXIDASE"/>
    <property type="match status" value="1"/>
</dbReference>
<dbReference type="InterPro" id="IPR037099">
    <property type="entry name" value="Fum_R/Succ_DH_flav-like_C_sf"/>
</dbReference>
<evidence type="ECO:0000256" key="5">
    <source>
        <dbReference type="ARBA" id="ARBA00021901"/>
    </source>
</evidence>
<accession>I3ECX7</accession>
<name>I3ECX7_BACMM</name>
<evidence type="ECO:0000256" key="7">
    <source>
        <dbReference type="ARBA" id="ARBA00022642"/>
    </source>
</evidence>
<evidence type="ECO:0000256" key="10">
    <source>
        <dbReference type="ARBA" id="ARBA00048305"/>
    </source>
</evidence>
<dbReference type="OrthoDB" id="9806724at2"/>
<evidence type="ECO:0000256" key="1">
    <source>
        <dbReference type="ARBA" id="ARBA00001974"/>
    </source>
</evidence>
<dbReference type="Gene3D" id="3.90.700.10">
    <property type="entry name" value="Succinate dehydrogenase/fumarate reductase flavoprotein, catalytic domain"/>
    <property type="match status" value="1"/>
</dbReference>
<dbReference type="GO" id="GO:0033765">
    <property type="term" value="F:steroid dehydrogenase activity, acting on the CH-CH group of donors"/>
    <property type="evidence" value="ECO:0007669"/>
    <property type="project" value="UniProtKB-ARBA"/>
</dbReference>
<comment type="catalytic activity">
    <reaction evidence="10">
        <text>L-aspartate + O2 = iminosuccinate + H2O2</text>
        <dbReference type="Rhea" id="RHEA:25876"/>
        <dbReference type="ChEBI" id="CHEBI:15379"/>
        <dbReference type="ChEBI" id="CHEBI:16240"/>
        <dbReference type="ChEBI" id="CHEBI:29991"/>
        <dbReference type="ChEBI" id="CHEBI:77875"/>
        <dbReference type="EC" id="1.4.3.16"/>
    </reaction>
    <physiologicalReaction direction="left-to-right" evidence="10">
        <dbReference type="Rhea" id="RHEA:25877"/>
    </physiologicalReaction>
</comment>
<dbReference type="PANTHER" id="PTHR42716:SF2">
    <property type="entry name" value="L-ASPARTATE OXIDASE, CHLOROPLASTIC"/>
    <property type="match status" value="1"/>
</dbReference>
<dbReference type="EMBL" id="CP007739">
    <property type="protein sequence ID" value="AIE60884.1"/>
    <property type="molecule type" value="Genomic_DNA"/>
</dbReference>
<sequence>MCFSDVIIIGSGVAALQLARNLRSEINVRIITKSHVRNGNSYLAQGGVAAALGEKDSPYQHYVDTIKAGRYHNDQDAVFKMTSEAPELIQNLFASGCSFDMNERSELLLGMEGAHSEKRIVHGGGDATGSRIIDFLLSQLKENVSITEDVFVYELLIDKHSKRCIGVKGKDKQGNIEYFYADRIVIATGGCGQLYSFTSNAETVTGDGLALAYRAGAELVDMEFVQFHPTLLFKDGKTRGLISEAVRGEGAKLVTKDGFPLMDDVHPLKDLAPRHIVSQTIYNYLKKGEQIFLDIRMISNFEKRFPTITSLCKRNGVSIKDGLLPVAPGSHFLMGGIKTDLYGRTTVDGLYAIGEAACTGIHGANRLASNSLLEGLVYGERLARHLNSEKSAKTNSQLIPREFKSNLTTDLSLPHIQEMQARMMDNTGIVRTHETLSEQKRWLESFNIDNWYYANLDELPTEEITKVFMLITSWLITDSALKRTESRGGHFRSDYPYEDDLTWKGKQIIQRRIWEEDEKDEPIKTAVAT</sequence>
<proteinExistence type="inferred from homology"/>
<dbReference type="SUPFAM" id="SSF46977">
    <property type="entry name" value="Succinate dehydrogenase/fumarate reductase flavoprotein C-terminal domain"/>
    <property type="match status" value="1"/>
</dbReference>
<evidence type="ECO:0000256" key="11">
    <source>
        <dbReference type="NCBIfam" id="TIGR00551"/>
    </source>
</evidence>
<dbReference type="NCBIfam" id="NF005978">
    <property type="entry name" value="PRK08071.1"/>
    <property type="match status" value="1"/>
</dbReference>
<evidence type="ECO:0000256" key="12">
    <source>
        <dbReference type="RuleBase" id="RU362049"/>
    </source>
</evidence>
<comment type="subcellular location">
    <subcellularLocation>
        <location evidence="12">Cytoplasm</location>
    </subcellularLocation>
</comment>
<gene>
    <name evidence="15" type="primary">nadB</name>
    <name evidence="15" type="ORF">BMMGA3_12455</name>
</gene>
<dbReference type="InterPro" id="IPR003953">
    <property type="entry name" value="FAD-dep_OxRdtase_2_FAD-bd"/>
</dbReference>
<dbReference type="NCBIfam" id="TIGR00551">
    <property type="entry name" value="nadB"/>
    <property type="match status" value="1"/>
</dbReference>
<evidence type="ECO:0000256" key="6">
    <source>
        <dbReference type="ARBA" id="ARBA00022630"/>
    </source>
</evidence>
<evidence type="ECO:0000313" key="15">
    <source>
        <dbReference type="EMBL" id="AIE60884.1"/>
    </source>
</evidence>
<dbReference type="GO" id="GO:0034628">
    <property type="term" value="P:'de novo' NAD+ biosynthetic process from L-aspartate"/>
    <property type="evidence" value="ECO:0007669"/>
    <property type="project" value="TreeGrafter"/>
</dbReference>
<dbReference type="UniPathway" id="UPA00253">
    <property type="reaction ID" value="UER00326"/>
</dbReference>
<dbReference type="AlphaFoldDB" id="I3ECX7"/>
<evidence type="ECO:0000256" key="4">
    <source>
        <dbReference type="ARBA" id="ARBA00012173"/>
    </source>
</evidence>
<evidence type="ECO:0000256" key="8">
    <source>
        <dbReference type="ARBA" id="ARBA00022827"/>
    </source>
</evidence>
<dbReference type="RefSeq" id="WP_003347676.1">
    <property type="nucleotide sequence ID" value="NZ_ADWW01000001.1"/>
</dbReference>
<dbReference type="KEGG" id="bmet:BMMGA3_12455"/>
<reference evidence="15 16" key="1">
    <citation type="journal article" date="2015" name="BMC Genomics">
        <title>Transcriptome analysis of thermophilic methylotrophic Bacillus methanolicus MGA3 using RNA-sequencing provides detailed insights into its previously uncharted transcriptional landscape.</title>
        <authorList>
            <person name="Irla M."/>
            <person name="Neshat A."/>
            <person name="Brautaset T."/>
            <person name="Ruckert C."/>
            <person name="Kalinowski J."/>
            <person name="Wendisch V.F."/>
        </authorList>
    </citation>
    <scope>NUCLEOTIDE SEQUENCE [LARGE SCALE GENOMIC DNA]</scope>
    <source>
        <strain evidence="16">MGA3 / ATCC 53907</strain>
    </source>
</reference>
<dbReference type="Gene3D" id="3.50.50.60">
    <property type="entry name" value="FAD/NAD(P)-binding domain"/>
    <property type="match status" value="1"/>
</dbReference>
<evidence type="ECO:0000313" key="16">
    <source>
        <dbReference type="Proteomes" id="UP000027602"/>
    </source>
</evidence>
<feature type="domain" description="FAD-dependent oxidoreductase 2 FAD-binding" evidence="13">
    <location>
        <begin position="5"/>
        <end position="372"/>
    </location>
</feature>